<gene>
    <name evidence="2" type="ORF">QCA50_007823</name>
</gene>
<dbReference type="Proteomes" id="UP001385951">
    <property type="component" value="Unassembled WGS sequence"/>
</dbReference>
<organism evidence="2 3">
    <name type="scientific">Cerrena zonata</name>
    <dbReference type="NCBI Taxonomy" id="2478898"/>
    <lineage>
        <taxon>Eukaryota</taxon>
        <taxon>Fungi</taxon>
        <taxon>Dikarya</taxon>
        <taxon>Basidiomycota</taxon>
        <taxon>Agaricomycotina</taxon>
        <taxon>Agaricomycetes</taxon>
        <taxon>Polyporales</taxon>
        <taxon>Cerrenaceae</taxon>
        <taxon>Cerrena</taxon>
    </lineage>
</organism>
<sequence>MTHSVLSSFDPLATHPFTNNSGLLPKPAAPSKYPLPLHTARSNAQATSAPIPIHAPQPSRTTPSKNSKSSGGTRGPIFVPYRPERSSPELEDILLRKKVSDVLTNKQTWSIDQAKVSSSSPPKRA</sequence>
<comment type="caution">
    <text evidence="2">The sequence shown here is derived from an EMBL/GenBank/DDBJ whole genome shotgun (WGS) entry which is preliminary data.</text>
</comment>
<evidence type="ECO:0000313" key="2">
    <source>
        <dbReference type="EMBL" id="KAK7689132.1"/>
    </source>
</evidence>
<evidence type="ECO:0000313" key="3">
    <source>
        <dbReference type="Proteomes" id="UP001385951"/>
    </source>
</evidence>
<evidence type="ECO:0000256" key="1">
    <source>
        <dbReference type="SAM" id="MobiDB-lite"/>
    </source>
</evidence>
<protein>
    <submittedName>
        <fullName evidence="2">Uncharacterized protein</fullName>
    </submittedName>
</protein>
<feature type="compositionally biased region" description="Polar residues" evidence="1">
    <location>
        <begin position="58"/>
        <end position="71"/>
    </location>
</feature>
<accession>A0AAW0GC58</accession>
<dbReference type="EMBL" id="JASBNA010000009">
    <property type="protein sequence ID" value="KAK7689132.1"/>
    <property type="molecule type" value="Genomic_DNA"/>
</dbReference>
<name>A0AAW0GC58_9APHY</name>
<reference evidence="2 3" key="1">
    <citation type="submission" date="2022-09" db="EMBL/GenBank/DDBJ databases">
        <authorList>
            <person name="Palmer J.M."/>
        </authorList>
    </citation>
    <scope>NUCLEOTIDE SEQUENCE [LARGE SCALE GENOMIC DNA]</scope>
    <source>
        <strain evidence="2 3">DSM 7382</strain>
    </source>
</reference>
<feature type="region of interest" description="Disordered" evidence="1">
    <location>
        <begin position="1"/>
        <end position="86"/>
    </location>
</feature>
<keyword evidence="3" id="KW-1185">Reference proteome</keyword>
<dbReference type="AlphaFoldDB" id="A0AAW0GC58"/>
<proteinExistence type="predicted"/>